<sequence length="38" mass="4630">MIVFVRRKYDICNDIKFVVKQFLVKPNHISKNLISFFQ</sequence>
<accession>A0A5J4SFX7</accession>
<reference evidence="1" key="1">
    <citation type="submission" date="2019-03" db="EMBL/GenBank/DDBJ databases">
        <title>Single cell metagenomics reveals metabolic interactions within the superorganism composed of flagellate Streblomastix strix and complex community of Bacteroidetes bacteria on its surface.</title>
        <authorList>
            <person name="Treitli S.C."/>
            <person name="Kolisko M."/>
            <person name="Husnik F."/>
            <person name="Keeling P."/>
            <person name="Hampl V."/>
        </authorList>
    </citation>
    <scope>NUCLEOTIDE SEQUENCE</scope>
    <source>
        <strain evidence="1">STM</strain>
    </source>
</reference>
<evidence type="ECO:0000313" key="1">
    <source>
        <dbReference type="EMBL" id="KAA6344937.1"/>
    </source>
</evidence>
<protein>
    <submittedName>
        <fullName evidence="1">Uncharacterized protein</fullName>
    </submittedName>
</protein>
<proteinExistence type="predicted"/>
<organism evidence="1">
    <name type="scientific">termite gut metagenome</name>
    <dbReference type="NCBI Taxonomy" id="433724"/>
    <lineage>
        <taxon>unclassified sequences</taxon>
        <taxon>metagenomes</taxon>
        <taxon>organismal metagenomes</taxon>
    </lineage>
</organism>
<name>A0A5J4SFX7_9ZZZZ</name>
<dbReference type="EMBL" id="SNRY01000193">
    <property type="protein sequence ID" value="KAA6344937.1"/>
    <property type="molecule type" value="Genomic_DNA"/>
</dbReference>
<dbReference type="AlphaFoldDB" id="A0A5J4SFX7"/>
<comment type="caution">
    <text evidence="1">The sequence shown here is derived from an EMBL/GenBank/DDBJ whole genome shotgun (WGS) entry which is preliminary data.</text>
</comment>
<gene>
    <name evidence="1" type="ORF">EZS27_007446</name>
</gene>